<dbReference type="NCBIfam" id="NF005926">
    <property type="entry name" value="PRK07940.1"/>
    <property type="match status" value="1"/>
</dbReference>
<dbReference type="PANTHER" id="PTHR11669:SF8">
    <property type="entry name" value="DNA POLYMERASE III SUBUNIT DELTA"/>
    <property type="match status" value="1"/>
</dbReference>
<dbReference type="GO" id="GO:0003887">
    <property type="term" value="F:DNA-directed DNA polymerase activity"/>
    <property type="evidence" value="ECO:0007669"/>
    <property type="project" value="InterPro"/>
</dbReference>
<dbReference type="PANTHER" id="PTHR11669">
    <property type="entry name" value="REPLICATION FACTOR C / DNA POLYMERASE III GAMMA-TAU SUBUNIT"/>
    <property type="match status" value="1"/>
</dbReference>
<dbReference type="Proteomes" id="UP000183376">
    <property type="component" value="Chromosome I"/>
</dbReference>
<proteinExistence type="predicted"/>
<dbReference type="NCBIfam" id="TIGR00678">
    <property type="entry name" value="holB"/>
    <property type="match status" value="1"/>
</dbReference>
<dbReference type="GO" id="GO:0008408">
    <property type="term" value="F:3'-5' exonuclease activity"/>
    <property type="evidence" value="ECO:0007669"/>
    <property type="project" value="InterPro"/>
</dbReference>
<dbReference type="Pfam" id="PF13177">
    <property type="entry name" value="DNA_pol3_delta2"/>
    <property type="match status" value="1"/>
</dbReference>
<name>A0A1H0AJM7_ALLAB</name>
<evidence type="ECO:0000259" key="1">
    <source>
        <dbReference type="SMART" id="SM00382"/>
    </source>
</evidence>
<keyword evidence="3" id="KW-1185">Reference proteome</keyword>
<gene>
    <name evidence="2" type="ORF">SAMN04489726_6119</name>
</gene>
<dbReference type="STRING" id="211114.SAMN04489726_6119"/>
<dbReference type="SUPFAM" id="SSF52540">
    <property type="entry name" value="P-loop containing nucleoside triphosphate hydrolases"/>
    <property type="match status" value="1"/>
</dbReference>
<dbReference type="AlphaFoldDB" id="A0A1H0AJM7"/>
<dbReference type="EMBL" id="LT629701">
    <property type="protein sequence ID" value="SDN33657.1"/>
    <property type="molecule type" value="Genomic_DNA"/>
</dbReference>
<feature type="domain" description="AAA+ ATPase" evidence="1">
    <location>
        <begin position="36"/>
        <end position="182"/>
    </location>
</feature>
<organism evidence="2 3">
    <name type="scientific">Allokutzneria albata</name>
    <name type="common">Kibdelosporangium albatum</name>
    <dbReference type="NCBI Taxonomy" id="211114"/>
    <lineage>
        <taxon>Bacteria</taxon>
        <taxon>Bacillati</taxon>
        <taxon>Actinomycetota</taxon>
        <taxon>Actinomycetes</taxon>
        <taxon>Pseudonocardiales</taxon>
        <taxon>Pseudonocardiaceae</taxon>
        <taxon>Allokutzneria</taxon>
    </lineage>
</organism>
<dbReference type="InterPro" id="IPR027417">
    <property type="entry name" value="P-loop_NTPase"/>
</dbReference>
<dbReference type="GO" id="GO:0006261">
    <property type="term" value="P:DNA-templated DNA replication"/>
    <property type="evidence" value="ECO:0007669"/>
    <property type="project" value="TreeGrafter"/>
</dbReference>
<dbReference type="Gene3D" id="3.40.50.300">
    <property type="entry name" value="P-loop containing nucleotide triphosphate hydrolases"/>
    <property type="match status" value="1"/>
</dbReference>
<sequence>MWAEVVGQPEAVAVLGAAARAADELVSGRAVTPGAMTHAWLFTGPPGSGRTTAAKAFAAALQCSSAGWGDVPGCGECQACRTVLAGTHPDVRVVAPEGLSIAVAEMRALVQIAARRPTAGRWQVVIISDADRLTEGASNALLKAIEEPPERTVFLLCAPSDHPEDISVTIRSRCRALSLRTPPAWAIAQVLHERHGIPEEMASWAASVSAGHIGRAQRLATDPEARSRREAVLSIPLGLRRLGDVFTKADDLVKSAEAEASAVSETRDEAEKEALKTAMGSGGTGRGVAAAERGAKAALRDLEKRQKSRATRTQRDALDLALIDLAGFYRDVLTASMRAEVTLNHPDRAADVRTAAAEWSADSALRRLEAVLQCREALGQNVKPRIAIEAMLTSLHRG</sequence>
<accession>A0A1H0AJM7</accession>
<dbReference type="eggNOG" id="COG0470">
    <property type="taxonomic scope" value="Bacteria"/>
</dbReference>
<reference evidence="2 3" key="1">
    <citation type="submission" date="2016-10" db="EMBL/GenBank/DDBJ databases">
        <authorList>
            <person name="de Groot N.N."/>
        </authorList>
    </citation>
    <scope>NUCLEOTIDE SEQUENCE [LARGE SCALE GENOMIC DNA]</scope>
    <source>
        <strain evidence="2 3">DSM 44149</strain>
    </source>
</reference>
<evidence type="ECO:0000313" key="3">
    <source>
        <dbReference type="Proteomes" id="UP000183376"/>
    </source>
</evidence>
<dbReference type="InterPro" id="IPR004622">
    <property type="entry name" value="DNA_pol_HolB"/>
</dbReference>
<dbReference type="InterPro" id="IPR003593">
    <property type="entry name" value="AAA+_ATPase"/>
</dbReference>
<protein>
    <submittedName>
        <fullName evidence="2">DNA polymerase III, delta prime subunit</fullName>
    </submittedName>
</protein>
<evidence type="ECO:0000313" key="2">
    <source>
        <dbReference type="EMBL" id="SDN33657.1"/>
    </source>
</evidence>
<dbReference type="InterPro" id="IPR050238">
    <property type="entry name" value="DNA_Rep/Repair_Clamp_Loader"/>
</dbReference>
<dbReference type="SMART" id="SM00382">
    <property type="entry name" value="AAA"/>
    <property type="match status" value="1"/>
</dbReference>